<gene>
    <name evidence="2" type="ORF">S01H4_28451</name>
</gene>
<evidence type="ECO:0000313" key="2">
    <source>
        <dbReference type="EMBL" id="GAG85460.1"/>
    </source>
</evidence>
<comment type="caution">
    <text evidence="2">The sequence shown here is derived from an EMBL/GenBank/DDBJ whole genome shotgun (WGS) entry which is preliminary data.</text>
</comment>
<reference evidence="2" key="1">
    <citation type="journal article" date="2014" name="Front. Microbiol.">
        <title>High frequency of phylogenetically diverse reductive dehalogenase-homologous genes in deep subseafloor sedimentary metagenomes.</title>
        <authorList>
            <person name="Kawai M."/>
            <person name="Futagami T."/>
            <person name="Toyoda A."/>
            <person name="Takaki Y."/>
            <person name="Nishi S."/>
            <person name="Hori S."/>
            <person name="Arai W."/>
            <person name="Tsubouchi T."/>
            <person name="Morono Y."/>
            <person name="Uchiyama I."/>
            <person name="Ito T."/>
            <person name="Fujiyama A."/>
            <person name="Inagaki F."/>
            <person name="Takami H."/>
        </authorList>
    </citation>
    <scope>NUCLEOTIDE SEQUENCE</scope>
    <source>
        <strain evidence="2">Expedition CK06-06</strain>
    </source>
</reference>
<organism evidence="2">
    <name type="scientific">marine sediment metagenome</name>
    <dbReference type="NCBI Taxonomy" id="412755"/>
    <lineage>
        <taxon>unclassified sequences</taxon>
        <taxon>metagenomes</taxon>
        <taxon>ecological metagenomes</taxon>
    </lineage>
</organism>
<name>X1AS08_9ZZZZ</name>
<keyword evidence="1" id="KW-0812">Transmembrane</keyword>
<accession>X1AS08</accession>
<dbReference type="AlphaFoldDB" id="X1AS08"/>
<dbReference type="EMBL" id="BART01014152">
    <property type="protein sequence ID" value="GAG85460.1"/>
    <property type="molecule type" value="Genomic_DNA"/>
</dbReference>
<feature type="transmembrane region" description="Helical" evidence="1">
    <location>
        <begin position="74"/>
        <end position="94"/>
    </location>
</feature>
<protein>
    <submittedName>
        <fullName evidence="2">Uncharacterized protein</fullName>
    </submittedName>
</protein>
<feature type="transmembrane region" description="Helical" evidence="1">
    <location>
        <begin position="37"/>
        <end position="62"/>
    </location>
</feature>
<feature type="non-terminal residue" evidence="2">
    <location>
        <position position="182"/>
    </location>
</feature>
<sequence>TDKFSPETSIAVDQNYTQGPFDIFYVLDNLDAVSDIIFSYTVMKITIFFGSTALMILFYYLIARKIKFHLTKMVVLSTALALILIQTTSGRYVFFDRLLFIPLGTNNLPAIQYPSINKLQKITINKEENIILLHLESWNSKAVNGDVLIDNKLYQKPMAPVYLEYSNKGLYFPEFYGNSMQT</sequence>
<keyword evidence="1" id="KW-1133">Transmembrane helix</keyword>
<feature type="non-terminal residue" evidence="2">
    <location>
        <position position="1"/>
    </location>
</feature>
<evidence type="ECO:0000256" key="1">
    <source>
        <dbReference type="SAM" id="Phobius"/>
    </source>
</evidence>
<proteinExistence type="predicted"/>
<keyword evidence="1" id="KW-0472">Membrane</keyword>